<feature type="domain" description="C2H2-type" evidence="8">
    <location>
        <begin position="364"/>
        <end position="389"/>
    </location>
</feature>
<dbReference type="FunFam" id="3.30.160.60:FF:000031">
    <property type="entry name" value="GLI family zinc finger 3"/>
    <property type="match status" value="1"/>
</dbReference>
<sequence>MPVSDSYHVLISTFSIQLLNNQQLTLFILMNTLSSIDNTNVSCFPIYPLSNMKYDKNIDYSPVYTIHRNESKSYLHQNLNEIKLTNQEYEIKNKNIDQLYSREYFPNQYNEIYPHYYPLITTSLPISINSQLFNKEYSSITNKLTNVCYLCDHIKYQDDYRQSLNTSLTYSHSSKIYSQHSIKTNYSNQTMMNQMYENKEMPIYYTSEKYDNTEDVKQMNLKLNERKSNVIGTQTLICQWKSCHLTFTDHKSFVNHIESSHVNSLISNKEYYCYWEGCRRQLKPFNARYKLIVHLRIHNGDRPNKCMYPDCFKAFSRLENLKIHIRSHTGERPFVCQQDGCNRTFSNSSDRAKHQRTHIHIKPYACKIFGCTKRYTDPSSLRKHSKSHSILEMNQHDKNDSNKDWKFNENNLLEITLNVPVSQILP</sequence>
<evidence type="ECO:0000256" key="2">
    <source>
        <dbReference type="ARBA" id="ARBA00022723"/>
    </source>
</evidence>
<dbReference type="Gene3D" id="3.30.160.60">
    <property type="entry name" value="Classic Zinc Finger"/>
    <property type="match status" value="4"/>
</dbReference>
<dbReference type="Pfam" id="PF00096">
    <property type="entry name" value="zf-C2H2"/>
    <property type="match status" value="3"/>
</dbReference>
<evidence type="ECO:0000313" key="10">
    <source>
        <dbReference type="Proteomes" id="UP000311919"/>
    </source>
</evidence>
<evidence type="ECO:0000256" key="6">
    <source>
        <dbReference type="ARBA" id="ARBA00023242"/>
    </source>
</evidence>
<dbReference type="EMBL" id="SKCS01000482">
    <property type="protein sequence ID" value="TNN06077.1"/>
    <property type="molecule type" value="Genomic_DNA"/>
</dbReference>
<protein>
    <submittedName>
        <fullName evidence="9">Zinc finger protein</fullName>
    </submittedName>
</protein>
<dbReference type="GO" id="GO:0000978">
    <property type="term" value="F:RNA polymerase II cis-regulatory region sequence-specific DNA binding"/>
    <property type="evidence" value="ECO:0007669"/>
    <property type="project" value="TreeGrafter"/>
</dbReference>
<keyword evidence="5" id="KW-0862">Zinc</keyword>
<dbReference type="PANTHER" id="PTHR45718:SF4">
    <property type="entry name" value="TRANSCRIPTIONAL ACTIVATOR CUBITUS INTERRUPTUS"/>
    <property type="match status" value="1"/>
</dbReference>
<name>A0A4Z2CP44_SCHJA</name>
<organism evidence="9 10">
    <name type="scientific">Schistosoma japonicum</name>
    <name type="common">Blood fluke</name>
    <dbReference type="NCBI Taxonomy" id="6182"/>
    <lineage>
        <taxon>Eukaryota</taxon>
        <taxon>Metazoa</taxon>
        <taxon>Spiralia</taxon>
        <taxon>Lophotrochozoa</taxon>
        <taxon>Platyhelminthes</taxon>
        <taxon>Trematoda</taxon>
        <taxon>Digenea</taxon>
        <taxon>Strigeidida</taxon>
        <taxon>Schistosomatoidea</taxon>
        <taxon>Schistosomatidae</taxon>
        <taxon>Schistosoma</taxon>
    </lineage>
</organism>
<comment type="caution">
    <text evidence="9">The sequence shown here is derived from an EMBL/GenBank/DDBJ whole genome shotgun (WGS) entry which is preliminary data.</text>
</comment>
<dbReference type="InterPro" id="IPR013087">
    <property type="entry name" value="Znf_C2H2_type"/>
</dbReference>
<dbReference type="GO" id="GO:0005634">
    <property type="term" value="C:nucleus"/>
    <property type="evidence" value="ECO:0007669"/>
    <property type="project" value="UniProtKB-SubCell"/>
</dbReference>
<dbReference type="Proteomes" id="UP000311919">
    <property type="component" value="Unassembled WGS sequence"/>
</dbReference>
<dbReference type="Gene3D" id="6.10.140.370">
    <property type="match status" value="1"/>
</dbReference>
<dbReference type="InterPro" id="IPR056436">
    <property type="entry name" value="Znf-C2H2_ZIC1-5/GLI1-3-like"/>
</dbReference>
<evidence type="ECO:0000256" key="7">
    <source>
        <dbReference type="PROSITE-ProRule" id="PRU00042"/>
    </source>
</evidence>
<evidence type="ECO:0000313" key="9">
    <source>
        <dbReference type="EMBL" id="TNN06077.1"/>
    </source>
</evidence>
<dbReference type="PROSITE" id="PS00028">
    <property type="entry name" value="ZINC_FINGER_C2H2_1"/>
    <property type="match status" value="4"/>
</dbReference>
<dbReference type="SUPFAM" id="SSF57667">
    <property type="entry name" value="beta-beta-alpha zinc fingers"/>
    <property type="match status" value="3"/>
</dbReference>
<keyword evidence="6" id="KW-0539">Nucleus</keyword>
<keyword evidence="3" id="KW-0677">Repeat</keyword>
<keyword evidence="4 7" id="KW-0863">Zinc-finger</keyword>
<evidence type="ECO:0000256" key="1">
    <source>
        <dbReference type="ARBA" id="ARBA00004123"/>
    </source>
</evidence>
<keyword evidence="10" id="KW-1185">Reference proteome</keyword>
<feature type="domain" description="C2H2-type" evidence="8">
    <location>
        <begin position="271"/>
        <end position="303"/>
    </location>
</feature>
<evidence type="ECO:0000259" key="8">
    <source>
        <dbReference type="PROSITE" id="PS50157"/>
    </source>
</evidence>
<gene>
    <name evidence="9" type="ORF">EWB00_008636</name>
</gene>
<dbReference type="SMART" id="SM00355">
    <property type="entry name" value="ZnF_C2H2"/>
    <property type="match status" value="5"/>
</dbReference>
<dbReference type="PROSITE" id="PS50157">
    <property type="entry name" value="ZINC_FINGER_C2H2_2"/>
    <property type="match status" value="4"/>
</dbReference>
<dbReference type="Pfam" id="PF23561">
    <property type="entry name" value="zf-C2H2_15"/>
    <property type="match status" value="1"/>
</dbReference>
<feature type="domain" description="C2H2-type" evidence="8">
    <location>
        <begin position="304"/>
        <end position="333"/>
    </location>
</feature>
<dbReference type="GO" id="GO:0008270">
    <property type="term" value="F:zinc ion binding"/>
    <property type="evidence" value="ECO:0007669"/>
    <property type="project" value="UniProtKB-KW"/>
</dbReference>
<keyword evidence="2" id="KW-0479">Metal-binding</keyword>
<dbReference type="GO" id="GO:0000981">
    <property type="term" value="F:DNA-binding transcription factor activity, RNA polymerase II-specific"/>
    <property type="evidence" value="ECO:0007669"/>
    <property type="project" value="TreeGrafter"/>
</dbReference>
<comment type="subcellular location">
    <subcellularLocation>
        <location evidence="1">Nucleus</location>
    </subcellularLocation>
</comment>
<evidence type="ECO:0000256" key="5">
    <source>
        <dbReference type="ARBA" id="ARBA00022833"/>
    </source>
</evidence>
<accession>A0A4Z2CP44</accession>
<evidence type="ECO:0000256" key="3">
    <source>
        <dbReference type="ARBA" id="ARBA00022737"/>
    </source>
</evidence>
<reference evidence="9 10" key="1">
    <citation type="submission" date="2019-03" db="EMBL/GenBank/DDBJ databases">
        <title>An improved genome assembly of the fluke Schistosoma japonicum.</title>
        <authorList>
            <person name="Hu W."/>
            <person name="Luo F."/>
            <person name="Yin M."/>
            <person name="Mo X."/>
            <person name="Sun C."/>
            <person name="Wu Q."/>
            <person name="Zhu B."/>
            <person name="Xiang M."/>
            <person name="Wang J."/>
            <person name="Wang Y."/>
            <person name="Zhang T."/>
            <person name="Xu B."/>
            <person name="Zheng H."/>
            <person name="Feng Z."/>
        </authorList>
    </citation>
    <scope>NUCLEOTIDE SEQUENCE [LARGE SCALE GENOMIC DNA]</scope>
    <source>
        <strain evidence="9">HuSjv2</strain>
        <tissue evidence="9">Worms</tissue>
    </source>
</reference>
<dbReference type="STRING" id="6182.A0A4Z2CP44"/>
<dbReference type="InterPro" id="IPR036236">
    <property type="entry name" value="Znf_C2H2_sf"/>
</dbReference>
<evidence type="ECO:0000256" key="4">
    <source>
        <dbReference type="ARBA" id="ARBA00022771"/>
    </source>
</evidence>
<dbReference type="InterPro" id="IPR043359">
    <property type="entry name" value="GLI-like"/>
</dbReference>
<feature type="domain" description="C2H2-type" evidence="8">
    <location>
        <begin position="334"/>
        <end position="363"/>
    </location>
</feature>
<dbReference type="PANTHER" id="PTHR45718">
    <property type="entry name" value="TRANSCRIPTIONAL ACTIVATOR CUBITUS INTERRUPTUS"/>
    <property type="match status" value="1"/>
</dbReference>
<dbReference type="FunFam" id="3.30.160.60:FF:000125">
    <property type="entry name" value="Putative zinc finger protein 143"/>
    <property type="match status" value="1"/>
</dbReference>
<proteinExistence type="predicted"/>
<dbReference type="AlphaFoldDB" id="A0A4Z2CP44"/>
<dbReference type="FunFam" id="3.30.160.60:FF:000359">
    <property type="entry name" value="GLIS family zinc finger 2"/>
    <property type="match status" value="1"/>
</dbReference>
<dbReference type="OrthoDB" id="3214149at2759"/>